<evidence type="ECO:0000313" key="2">
    <source>
        <dbReference type="Proteomes" id="UP000448292"/>
    </source>
</evidence>
<dbReference type="EMBL" id="QMIE01000010">
    <property type="protein sequence ID" value="TVM16642.1"/>
    <property type="molecule type" value="Genomic_DNA"/>
</dbReference>
<evidence type="ECO:0008006" key="3">
    <source>
        <dbReference type="Google" id="ProtNLM"/>
    </source>
</evidence>
<protein>
    <recommendedName>
        <fullName evidence="3">GAK system XXXCH domain-containing protein</fullName>
    </recommendedName>
</protein>
<evidence type="ECO:0000313" key="1">
    <source>
        <dbReference type="EMBL" id="TVM16642.1"/>
    </source>
</evidence>
<keyword evidence="2" id="KW-1185">Reference proteome</keyword>
<sequence>MNFKQIKVLMDECFSGIEEKAKAGEMPALDDVNEFIRLVKRMSMFTRDEWADDFEDFNYMANQLHHAVNKGELGNAIQIVESLNEAQTYCHQSHRY</sequence>
<dbReference type="OrthoDB" id="5457693at2"/>
<name>A0A7M3ME71_9BACT</name>
<organism evidence="1 2">
    <name type="scientific">Oceanidesulfovibrio indonesiensis</name>
    <dbReference type="NCBI Taxonomy" id="54767"/>
    <lineage>
        <taxon>Bacteria</taxon>
        <taxon>Pseudomonadati</taxon>
        <taxon>Thermodesulfobacteriota</taxon>
        <taxon>Desulfovibrionia</taxon>
        <taxon>Desulfovibrionales</taxon>
        <taxon>Desulfovibrionaceae</taxon>
        <taxon>Oceanidesulfovibrio</taxon>
    </lineage>
</organism>
<gene>
    <name evidence="1" type="ORF">DPQ33_11625</name>
</gene>
<dbReference type="RefSeq" id="WP_144303394.1">
    <property type="nucleotide sequence ID" value="NZ_QMIE01000010.1"/>
</dbReference>
<dbReference type="AlphaFoldDB" id="A0A7M3ME71"/>
<dbReference type="NCBIfam" id="TIGR04358">
    <property type="entry name" value="XXXCH_domain"/>
    <property type="match status" value="1"/>
</dbReference>
<reference evidence="1 2" key="1">
    <citation type="submission" date="2018-06" db="EMBL/GenBank/DDBJ databases">
        <title>Complete genome of Desulfovibrio indonesiensis P37SLT.</title>
        <authorList>
            <person name="Crispim J.S."/>
            <person name="Vidigal P.M.P."/>
            <person name="Silva L.C.F."/>
            <person name="Laguardia C.N."/>
            <person name="Araujo L.C."/>
            <person name="Dias R.S."/>
            <person name="Sousa M.P."/>
            <person name="Paula S.O."/>
            <person name="Silva C."/>
        </authorList>
    </citation>
    <scope>NUCLEOTIDE SEQUENCE [LARGE SCALE GENOMIC DNA]</scope>
    <source>
        <strain evidence="1 2">P37SLT</strain>
    </source>
</reference>
<accession>A0A7M3ME71</accession>
<comment type="caution">
    <text evidence="1">The sequence shown here is derived from an EMBL/GenBank/DDBJ whole genome shotgun (WGS) entry which is preliminary data.</text>
</comment>
<dbReference type="Proteomes" id="UP000448292">
    <property type="component" value="Unassembled WGS sequence"/>
</dbReference>
<proteinExistence type="predicted"/>
<dbReference type="InterPro" id="IPR027588">
    <property type="entry name" value="XXXCH_dom_fam"/>
</dbReference>